<keyword evidence="2" id="KW-0560">Oxidoreductase</keyword>
<evidence type="ECO:0000256" key="1">
    <source>
        <dbReference type="ARBA" id="ARBA00006252"/>
    </source>
</evidence>
<evidence type="ECO:0000313" key="4">
    <source>
        <dbReference type="EMBL" id="PPE75116.1"/>
    </source>
</evidence>
<organism evidence="4 5">
    <name type="scientific">Solimonas fluminis</name>
    <dbReference type="NCBI Taxonomy" id="2086571"/>
    <lineage>
        <taxon>Bacteria</taxon>
        <taxon>Pseudomonadati</taxon>
        <taxon>Pseudomonadota</taxon>
        <taxon>Gammaproteobacteria</taxon>
        <taxon>Nevskiales</taxon>
        <taxon>Nevskiaceae</taxon>
        <taxon>Solimonas</taxon>
    </lineage>
</organism>
<dbReference type="GO" id="GO:0005829">
    <property type="term" value="C:cytosol"/>
    <property type="evidence" value="ECO:0007669"/>
    <property type="project" value="TreeGrafter"/>
</dbReference>
<dbReference type="InterPro" id="IPR029039">
    <property type="entry name" value="Flavoprotein-like_sf"/>
</dbReference>
<dbReference type="Gene3D" id="3.40.50.360">
    <property type="match status" value="1"/>
</dbReference>
<gene>
    <name evidence="4" type="ORF">C3942_05420</name>
</gene>
<dbReference type="GO" id="GO:0003955">
    <property type="term" value="F:NAD(P)H dehydrogenase (quinone) activity"/>
    <property type="evidence" value="ECO:0007669"/>
    <property type="project" value="TreeGrafter"/>
</dbReference>
<accession>A0A2S5TJE8</accession>
<proteinExistence type="inferred from homology"/>
<evidence type="ECO:0000313" key="5">
    <source>
        <dbReference type="Proteomes" id="UP000238220"/>
    </source>
</evidence>
<keyword evidence="5" id="KW-1185">Reference proteome</keyword>
<comment type="caution">
    <text evidence="4">The sequence shown here is derived from an EMBL/GenBank/DDBJ whole genome shotgun (WGS) entry which is preliminary data.</text>
</comment>
<sequence length="234" mass="25785">MNVLIVHAHPEPQSFCASMCSVATEVLQAQGHTVVVSDLYRQGFNPVASADDFGTRKNPDYLTYALEQRSAYEAGSIDPQIRDEIEKVKACDLLILSFPLFWFSVPAMMKGWIDRVFISGIFYGGKRIYAQGGMRGKKAMLALTLGGREDMLSAGGVHGELAAMLKPLTQGTLGYVGMDVLPTFAAWHVPYLKPEARAALMEQWRAHLAPGFEGAEPLKLPDLTLYDDAFRRKG</sequence>
<dbReference type="Proteomes" id="UP000238220">
    <property type="component" value="Unassembled WGS sequence"/>
</dbReference>
<evidence type="ECO:0000259" key="3">
    <source>
        <dbReference type="Pfam" id="PF02525"/>
    </source>
</evidence>
<dbReference type="SUPFAM" id="SSF52218">
    <property type="entry name" value="Flavoproteins"/>
    <property type="match status" value="1"/>
</dbReference>
<dbReference type="Pfam" id="PF02525">
    <property type="entry name" value="Flavodoxin_2"/>
    <property type="match status" value="1"/>
</dbReference>
<dbReference type="EMBL" id="PSNW01000002">
    <property type="protein sequence ID" value="PPE75116.1"/>
    <property type="molecule type" value="Genomic_DNA"/>
</dbReference>
<dbReference type="OrthoDB" id="9798454at2"/>
<name>A0A2S5TJE8_9GAMM</name>
<dbReference type="PANTHER" id="PTHR10204">
    <property type="entry name" value="NAD P H OXIDOREDUCTASE-RELATED"/>
    <property type="match status" value="1"/>
</dbReference>
<dbReference type="PANTHER" id="PTHR10204:SF34">
    <property type="entry name" value="NAD(P)H DEHYDROGENASE [QUINONE] 1 ISOFORM 1"/>
    <property type="match status" value="1"/>
</dbReference>
<evidence type="ECO:0000256" key="2">
    <source>
        <dbReference type="ARBA" id="ARBA00023002"/>
    </source>
</evidence>
<dbReference type="AlphaFoldDB" id="A0A2S5TJE8"/>
<comment type="similarity">
    <text evidence="1">Belongs to the NAD(P)H dehydrogenase (quinone) family.</text>
</comment>
<dbReference type="InterPro" id="IPR051545">
    <property type="entry name" value="NAD(P)H_dehydrogenase_qn"/>
</dbReference>
<dbReference type="RefSeq" id="WP_104229342.1">
    <property type="nucleotide sequence ID" value="NZ_PSNW01000002.1"/>
</dbReference>
<reference evidence="4 5" key="1">
    <citation type="submission" date="2018-02" db="EMBL/GenBank/DDBJ databases">
        <title>Genome sequencing of Solimonas sp. HR-BB.</title>
        <authorList>
            <person name="Lee Y."/>
            <person name="Jeon C.O."/>
        </authorList>
    </citation>
    <scope>NUCLEOTIDE SEQUENCE [LARGE SCALE GENOMIC DNA]</scope>
    <source>
        <strain evidence="4 5">HR-BB</strain>
    </source>
</reference>
<protein>
    <submittedName>
        <fullName evidence="4">NAD(P)H dehydrogenase</fullName>
    </submittedName>
</protein>
<dbReference type="InterPro" id="IPR003680">
    <property type="entry name" value="Flavodoxin_fold"/>
</dbReference>
<feature type="domain" description="Flavodoxin-like fold" evidence="3">
    <location>
        <begin position="1"/>
        <end position="208"/>
    </location>
</feature>